<accession>A0A9P4IH94</accession>
<sequence>MPARLLRYGGFFSVVISPPSLLSADFLRMCLDIVSDGAARRTFDHSIRRYVPKPRFLGRIPTAPTQYIRNWLRRYMRSRAVDQLPPELWDEIFKYVFLDDENPVRPLLKRVAFDLASRTFSNAVGVKITPFYLHNPSFASKKFIERGLYAFGAYKDFEFVTLGHLVLGCAALSSELKNCIRRVNITLVLQNNWSSARGGWAATQNASRTRAYDIGVDDMMSRSGIRDRTGITVIDNPNLAIRRLSEFSRLRELTVNVSHAAYLDAHRHVRAGDTWTPNTLNDQDRALATLLEVVQSMNQAKAEGAMDIRVTFVDQERNEGIYVDLANIPVVLSILQDDFN</sequence>
<keyword evidence="2" id="KW-1185">Reference proteome</keyword>
<dbReference type="AlphaFoldDB" id="A0A9P4IH94"/>
<reference evidence="1" key="1">
    <citation type="journal article" date="2020" name="Stud. Mycol.">
        <title>101 Dothideomycetes genomes: a test case for predicting lifestyles and emergence of pathogens.</title>
        <authorList>
            <person name="Haridas S."/>
            <person name="Albert R."/>
            <person name="Binder M."/>
            <person name="Bloem J."/>
            <person name="Labutti K."/>
            <person name="Salamov A."/>
            <person name="Andreopoulos B."/>
            <person name="Baker S."/>
            <person name="Barry K."/>
            <person name="Bills G."/>
            <person name="Bluhm B."/>
            <person name="Cannon C."/>
            <person name="Castanera R."/>
            <person name="Culley D."/>
            <person name="Daum C."/>
            <person name="Ezra D."/>
            <person name="Gonzalez J."/>
            <person name="Henrissat B."/>
            <person name="Kuo A."/>
            <person name="Liang C."/>
            <person name="Lipzen A."/>
            <person name="Lutzoni F."/>
            <person name="Magnuson J."/>
            <person name="Mondo S."/>
            <person name="Nolan M."/>
            <person name="Ohm R."/>
            <person name="Pangilinan J."/>
            <person name="Park H.-J."/>
            <person name="Ramirez L."/>
            <person name="Alfaro M."/>
            <person name="Sun H."/>
            <person name="Tritt A."/>
            <person name="Yoshinaga Y."/>
            <person name="Zwiers L.-H."/>
            <person name="Turgeon B."/>
            <person name="Goodwin S."/>
            <person name="Spatafora J."/>
            <person name="Crous P."/>
            <person name="Grigoriev I."/>
        </authorList>
    </citation>
    <scope>NUCLEOTIDE SEQUENCE</scope>
    <source>
        <strain evidence="1">CBS 133067</strain>
    </source>
</reference>
<organism evidence="1 2">
    <name type="scientific">Rhizodiscina lignyota</name>
    <dbReference type="NCBI Taxonomy" id="1504668"/>
    <lineage>
        <taxon>Eukaryota</taxon>
        <taxon>Fungi</taxon>
        <taxon>Dikarya</taxon>
        <taxon>Ascomycota</taxon>
        <taxon>Pezizomycotina</taxon>
        <taxon>Dothideomycetes</taxon>
        <taxon>Pleosporomycetidae</taxon>
        <taxon>Aulographales</taxon>
        <taxon>Rhizodiscinaceae</taxon>
        <taxon>Rhizodiscina</taxon>
    </lineage>
</organism>
<evidence type="ECO:0000313" key="2">
    <source>
        <dbReference type="Proteomes" id="UP000799772"/>
    </source>
</evidence>
<dbReference type="EMBL" id="ML978125">
    <property type="protein sequence ID" value="KAF2099263.1"/>
    <property type="molecule type" value="Genomic_DNA"/>
</dbReference>
<gene>
    <name evidence="1" type="ORF">NA57DRAFT_74766</name>
</gene>
<protein>
    <submittedName>
        <fullName evidence="1">Uncharacterized protein</fullName>
    </submittedName>
</protein>
<proteinExistence type="predicted"/>
<name>A0A9P4IH94_9PEZI</name>
<evidence type="ECO:0000313" key="1">
    <source>
        <dbReference type="EMBL" id="KAF2099263.1"/>
    </source>
</evidence>
<dbReference type="Proteomes" id="UP000799772">
    <property type="component" value="Unassembled WGS sequence"/>
</dbReference>
<comment type="caution">
    <text evidence="1">The sequence shown here is derived from an EMBL/GenBank/DDBJ whole genome shotgun (WGS) entry which is preliminary data.</text>
</comment>